<name>A0A382LEF1_9ZZZZ</name>
<dbReference type="EMBL" id="UINC01086511">
    <property type="protein sequence ID" value="SVC35049.1"/>
    <property type="molecule type" value="Genomic_DNA"/>
</dbReference>
<dbReference type="Pfam" id="PF00106">
    <property type="entry name" value="adh_short"/>
    <property type="match status" value="1"/>
</dbReference>
<dbReference type="PANTHER" id="PTHR42879:SF2">
    <property type="entry name" value="3-OXOACYL-[ACYL-CARRIER-PROTEIN] REDUCTASE FABG"/>
    <property type="match status" value="1"/>
</dbReference>
<dbReference type="PANTHER" id="PTHR42879">
    <property type="entry name" value="3-OXOACYL-(ACYL-CARRIER-PROTEIN) REDUCTASE"/>
    <property type="match status" value="1"/>
</dbReference>
<accession>A0A382LEF1</accession>
<protein>
    <submittedName>
        <fullName evidence="2">Uncharacterized protein</fullName>
    </submittedName>
</protein>
<feature type="non-terminal residue" evidence="2">
    <location>
        <position position="142"/>
    </location>
</feature>
<reference evidence="2" key="1">
    <citation type="submission" date="2018-05" db="EMBL/GenBank/DDBJ databases">
        <authorList>
            <person name="Lanie J.A."/>
            <person name="Ng W.-L."/>
            <person name="Kazmierczak K.M."/>
            <person name="Andrzejewski T.M."/>
            <person name="Davidsen T.M."/>
            <person name="Wayne K.J."/>
            <person name="Tettelin H."/>
            <person name="Glass J.I."/>
            <person name="Rusch D."/>
            <person name="Podicherti R."/>
            <person name="Tsui H.-C.T."/>
            <person name="Winkler M.E."/>
        </authorList>
    </citation>
    <scope>NUCLEOTIDE SEQUENCE</scope>
</reference>
<gene>
    <name evidence="2" type="ORF">METZ01_LOCUS287903</name>
</gene>
<evidence type="ECO:0000313" key="2">
    <source>
        <dbReference type="EMBL" id="SVC35049.1"/>
    </source>
</evidence>
<proteinExistence type="inferred from homology"/>
<dbReference type="SUPFAM" id="SSF51735">
    <property type="entry name" value="NAD(P)-binding Rossmann-fold domains"/>
    <property type="match status" value="1"/>
</dbReference>
<dbReference type="InterPro" id="IPR036291">
    <property type="entry name" value="NAD(P)-bd_dom_sf"/>
</dbReference>
<dbReference type="AlphaFoldDB" id="A0A382LEF1"/>
<dbReference type="InterPro" id="IPR050259">
    <property type="entry name" value="SDR"/>
</dbReference>
<comment type="similarity">
    <text evidence="1">Belongs to the short-chain dehydrogenases/reductases (SDR) family.</text>
</comment>
<sequence>MTQIDLGGRRALVTGASRGIGRCIALAVAQAGGAVAVHYQNKKEAAARVVDEIEAVGGDAFACAANVQVPSEVKRLVDACVARWGGLDIMVCNAGIWKASLVEEMTEEQWDEMLDVNLKGMYLVTHYAVPHLKSSTAGAIVN</sequence>
<evidence type="ECO:0000256" key="1">
    <source>
        <dbReference type="ARBA" id="ARBA00006484"/>
    </source>
</evidence>
<dbReference type="InterPro" id="IPR002347">
    <property type="entry name" value="SDR_fam"/>
</dbReference>
<organism evidence="2">
    <name type="scientific">marine metagenome</name>
    <dbReference type="NCBI Taxonomy" id="408172"/>
    <lineage>
        <taxon>unclassified sequences</taxon>
        <taxon>metagenomes</taxon>
        <taxon>ecological metagenomes</taxon>
    </lineage>
</organism>
<dbReference type="Gene3D" id="3.40.50.720">
    <property type="entry name" value="NAD(P)-binding Rossmann-like Domain"/>
    <property type="match status" value="1"/>
</dbReference>
<dbReference type="PRINTS" id="PR00081">
    <property type="entry name" value="GDHRDH"/>
</dbReference>